<dbReference type="PANTHER" id="PTHR39465:SF1">
    <property type="entry name" value="DNA LIGASE D 3'-PHOSPHOESTERASE DOMAIN-CONTAINING PROTEIN"/>
    <property type="match status" value="1"/>
</dbReference>
<evidence type="ECO:0000256" key="1">
    <source>
        <dbReference type="SAM" id="MobiDB-lite"/>
    </source>
</evidence>
<dbReference type="Proteomes" id="UP001163064">
    <property type="component" value="Unassembled WGS sequence"/>
</dbReference>
<protein>
    <submittedName>
        <fullName evidence="3">3'-phosphoesterase</fullName>
    </submittedName>
</protein>
<reference evidence="3" key="1">
    <citation type="submission" date="2022-10" db="EMBL/GenBank/DDBJ databases">
        <title>Streptomyces beihaiensis sp. nov., a chitin degrading actinobacterium, isolated from shrimp pond soil.</title>
        <authorList>
            <person name="Xie J."/>
            <person name="Shen N."/>
        </authorList>
    </citation>
    <scope>NUCLEOTIDE SEQUENCE</scope>
    <source>
        <strain evidence="3">GXMU-J5</strain>
    </source>
</reference>
<name>A0ABT3TP90_9ACTN</name>
<evidence type="ECO:0000313" key="3">
    <source>
        <dbReference type="EMBL" id="MCX3058575.1"/>
    </source>
</evidence>
<feature type="region of interest" description="Disordered" evidence="1">
    <location>
        <begin position="170"/>
        <end position="203"/>
    </location>
</feature>
<dbReference type="EMBL" id="JAPHNL010000011">
    <property type="protein sequence ID" value="MCX3058575.1"/>
    <property type="molecule type" value="Genomic_DNA"/>
</dbReference>
<proteinExistence type="predicted"/>
<evidence type="ECO:0000313" key="4">
    <source>
        <dbReference type="Proteomes" id="UP001163064"/>
    </source>
</evidence>
<dbReference type="PANTHER" id="PTHR39465">
    <property type="entry name" value="DNA LIGASE D, 3'-PHOSPHOESTERASE DOMAIN"/>
    <property type="match status" value="1"/>
</dbReference>
<accession>A0ABT3TP90</accession>
<sequence>MAGDSSLKTYRGKRRPGRTPEPMGGASHKGGKRRFVIQEHSATALHYDFRLEAGGVLTSWAVPKGPSTDPRVKRLAVRTEDHPVDYLDFEGTIPAGEYGAGEVIVWDTGTYRNLAEREGRKVPVAKGVSDGHVKVWLEGEKLRGAYALTRTGRDGDRERWIMIKLSDEGADARRNPVSTEPASVLSGRTVDELAADGQHEETS</sequence>
<feature type="domain" description="DNA ligase D 3'-phosphoesterase" evidence="2">
    <location>
        <begin position="38"/>
        <end position="150"/>
    </location>
</feature>
<dbReference type="Pfam" id="PF13298">
    <property type="entry name" value="LigD_N"/>
    <property type="match status" value="1"/>
</dbReference>
<comment type="caution">
    <text evidence="3">The sequence shown here is derived from an EMBL/GenBank/DDBJ whole genome shotgun (WGS) entry which is preliminary data.</text>
</comment>
<dbReference type="InterPro" id="IPR014144">
    <property type="entry name" value="LigD_PE_domain"/>
</dbReference>
<dbReference type="NCBIfam" id="TIGR02777">
    <property type="entry name" value="LigD_PE_dom"/>
    <property type="match status" value="1"/>
</dbReference>
<gene>
    <name evidence="3" type="ORF">OFY01_02050</name>
</gene>
<feature type="region of interest" description="Disordered" evidence="1">
    <location>
        <begin position="1"/>
        <end position="32"/>
    </location>
</feature>
<evidence type="ECO:0000259" key="2">
    <source>
        <dbReference type="Pfam" id="PF13298"/>
    </source>
</evidence>
<dbReference type="RefSeq" id="WP_266595709.1">
    <property type="nucleotide sequence ID" value="NZ_JAPHNL010000011.1"/>
</dbReference>
<organism evidence="3 4">
    <name type="scientific">Streptomyces beihaiensis</name>
    <dbReference type="NCBI Taxonomy" id="2984495"/>
    <lineage>
        <taxon>Bacteria</taxon>
        <taxon>Bacillati</taxon>
        <taxon>Actinomycetota</taxon>
        <taxon>Actinomycetes</taxon>
        <taxon>Kitasatosporales</taxon>
        <taxon>Streptomycetaceae</taxon>
        <taxon>Streptomyces</taxon>
    </lineage>
</organism>
<keyword evidence="4" id="KW-1185">Reference proteome</keyword>